<evidence type="ECO:0000259" key="15">
    <source>
        <dbReference type="PROSITE" id="PS50173"/>
    </source>
</evidence>
<evidence type="ECO:0000256" key="5">
    <source>
        <dbReference type="ARBA" id="ARBA00022705"/>
    </source>
</evidence>
<comment type="cofactor">
    <cofactor evidence="13">
        <name>Mg(2+)</name>
        <dbReference type="ChEBI" id="CHEBI:18420"/>
    </cofactor>
    <text evidence="13">Binds 2 magnesium ions per subunit.</text>
</comment>
<dbReference type="InterPro" id="IPR022880">
    <property type="entry name" value="DNApol_IV"/>
</dbReference>
<dbReference type="CDD" id="cd03586">
    <property type="entry name" value="PolY_Pol_IV_kappa"/>
    <property type="match status" value="1"/>
</dbReference>
<keyword evidence="17" id="KW-1185">Reference proteome</keyword>
<accession>H0E942</accession>
<keyword evidence="13" id="KW-0963">Cytoplasm</keyword>
<evidence type="ECO:0000256" key="9">
    <source>
        <dbReference type="ARBA" id="ARBA00022932"/>
    </source>
</evidence>
<keyword evidence="5 13" id="KW-0235">DNA replication</keyword>
<dbReference type="EMBL" id="AGUD01000252">
    <property type="protein sequence ID" value="EHN09780.1"/>
    <property type="molecule type" value="Genomic_DNA"/>
</dbReference>
<feature type="compositionally biased region" description="Pro residues" evidence="14">
    <location>
        <begin position="28"/>
        <end position="37"/>
    </location>
</feature>
<feature type="binding site" evidence="13">
    <location>
        <position position="142"/>
    </location>
    <ligand>
        <name>Mg(2+)</name>
        <dbReference type="ChEBI" id="CHEBI:18420"/>
    </ligand>
</feature>
<feature type="compositionally biased region" description="Low complexity" evidence="14">
    <location>
        <begin position="17"/>
        <end position="27"/>
    </location>
</feature>
<keyword evidence="3 13" id="KW-0808">Transferase</keyword>
<evidence type="ECO:0000256" key="13">
    <source>
        <dbReference type="HAMAP-Rule" id="MF_01113"/>
    </source>
</evidence>
<dbReference type="PANTHER" id="PTHR11076">
    <property type="entry name" value="DNA REPAIR POLYMERASE UMUC / TRANSFERASE FAMILY MEMBER"/>
    <property type="match status" value="1"/>
</dbReference>
<dbReference type="GO" id="GO:0003887">
    <property type="term" value="F:DNA-directed DNA polymerase activity"/>
    <property type="evidence" value="ECO:0007669"/>
    <property type="project" value="UniProtKB-UniRule"/>
</dbReference>
<dbReference type="InterPro" id="IPR043128">
    <property type="entry name" value="Rev_trsase/Diguanyl_cyclase"/>
</dbReference>
<comment type="subcellular location">
    <subcellularLocation>
        <location evidence="13">Cytoplasm</location>
    </subcellularLocation>
</comment>
<comment type="caution">
    <text evidence="16">The sequence shown here is derived from an EMBL/GenBank/DDBJ whole genome shotgun (WGS) entry which is preliminary data.</text>
</comment>
<dbReference type="GO" id="GO:0000287">
    <property type="term" value="F:magnesium ion binding"/>
    <property type="evidence" value="ECO:0007669"/>
    <property type="project" value="UniProtKB-UniRule"/>
</dbReference>
<evidence type="ECO:0000256" key="1">
    <source>
        <dbReference type="ARBA" id="ARBA00010945"/>
    </source>
</evidence>
<keyword evidence="4 13" id="KW-0548">Nucleotidyltransferase</keyword>
<proteinExistence type="inferred from homology"/>
<dbReference type="OrthoDB" id="9808813at2"/>
<dbReference type="Gene3D" id="3.30.70.270">
    <property type="match status" value="1"/>
</dbReference>
<keyword evidence="8 13" id="KW-0460">Magnesium</keyword>
<dbReference type="GO" id="GO:0005829">
    <property type="term" value="C:cytosol"/>
    <property type="evidence" value="ECO:0007669"/>
    <property type="project" value="TreeGrafter"/>
</dbReference>
<gene>
    <name evidence="13" type="primary">dinB</name>
    <name evidence="16" type="ORF">PAI11_33570</name>
</gene>
<evidence type="ECO:0000256" key="4">
    <source>
        <dbReference type="ARBA" id="ARBA00022695"/>
    </source>
</evidence>
<dbReference type="EC" id="2.7.7.7" evidence="13"/>
<evidence type="ECO:0000256" key="6">
    <source>
        <dbReference type="ARBA" id="ARBA00022723"/>
    </source>
</evidence>
<dbReference type="GO" id="GO:0003684">
    <property type="term" value="F:damaged DNA binding"/>
    <property type="evidence" value="ECO:0007669"/>
    <property type="project" value="InterPro"/>
</dbReference>
<comment type="similarity">
    <text evidence="1 13">Belongs to the DNA polymerase type-Y family.</text>
</comment>
<evidence type="ECO:0000313" key="16">
    <source>
        <dbReference type="EMBL" id="EHN09780.1"/>
    </source>
</evidence>
<evidence type="ECO:0000256" key="2">
    <source>
        <dbReference type="ARBA" id="ARBA00022457"/>
    </source>
</evidence>
<dbReference type="SUPFAM" id="SSF100879">
    <property type="entry name" value="Lesion bypass DNA polymerase (Y-family), little finger domain"/>
    <property type="match status" value="1"/>
</dbReference>
<dbReference type="FunFam" id="3.30.1490.100:FF:000004">
    <property type="entry name" value="DNA polymerase IV"/>
    <property type="match status" value="1"/>
</dbReference>
<evidence type="ECO:0000256" key="11">
    <source>
        <dbReference type="ARBA" id="ARBA00025589"/>
    </source>
</evidence>
<dbReference type="InterPro" id="IPR043502">
    <property type="entry name" value="DNA/RNA_pol_sf"/>
</dbReference>
<comment type="function">
    <text evidence="11 13">Poorly processive, error-prone DNA polymerase involved in untargeted mutagenesis. Copies undamaged DNA at stalled replication forks, which arise in vivo from mismatched or misaligned primer ends. These misaligned primers can be extended by PolIV. Exhibits no 3'-5' exonuclease (proofreading) activity. May be involved in translesional synthesis, in conjunction with the beta clamp from PolIII.</text>
</comment>
<dbReference type="InterPro" id="IPR001126">
    <property type="entry name" value="UmuC"/>
</dbReference>
<dbReference type="InterPro" id="IPR050116">
    <property type="entry name" value="DNA_polymerase-Y"/>
</dbReference>
<dbReference type="GO" id="GO:0006281">
    <property type="term" value="P:DNA repair"/>
    <property type="evidence" value="ECO:0007669"/>
    <property type="project" value="UniProtKB-UniRule"/>
</dbReference>
<dbReference type="Gene3D" id="1.10.150.20">
    <property type="entry name" value="5' to 3' exonuclease, C-terminal subdomain"/>
    <property type="match status" value="1"/>
</dbReference>
<comment type="subunit">
    <text evidence="13">Monomer.</text>
</comment>
<dbReference type="AlphaFoldDB" id="H0E942"/>
<keyword evidence="7 13" id="KW-0227">DNA damage</keyword>
<dbReference type="GO" id="GO:0006261">
    <property type="term" value="P:DNA-templated DNA replication"/>
    <property type="evidence" value="ECO:0007669"/>
    <property type="project" value="UniProtKB-UniRule"/>
</dbReference>
<evidence type="ECO:0000313" key="17">
    <source>
        <dbReference type="Proteomes" id="UP000005143"/>
    </source>
</evidence>
<evidence type="ECO:0000256" key="14">
    <source>
        <dbReference type="SAM" id="MobiDB-lite"/>
    </source>
</evidence>
<evidence type="ECO:0000256" key="8">
    <source>
        <dbReference type="ARBA" id="ARBA00022842"/>
    </source>
</evidence>
<name>H0E942_9ACTN</name>
<dbReference type="PANTHER" id="PTHR11076:SF33">
    <property type="entry name" value="DNA POLYMERASE KAPPA"/>
    <property type="match status" value="1"/>
</dbReference>
<dbReference type="SUPFAM" id="SSF56672">
    <property type="entry name" value="DNA/RNA polymerases"/>
    <property type="match status" value="1"/>
</dbReference>
<dbReference type="NCBIfam" id="NF002677">
    <property type="entry name" value="PRK02406.1"/>
    <property type="match status" value="1"/>
</dbReference>
<dbReference type="PROSITE" id="PS50173">
    <property type="entry name" value="UMUC"/>
    <property type="match status" value="1"/>
</dbReference>
<keyword evidence="13" id="KW-0238">DNA-binding</keyword>
<dbReference type="Pfam" id="PF11799">
    <property type="entry name" value="IMS_C"/>
    <property type="match status" value="1"/>
</dbReference>
<feature type="site" description="Substrate discrimination" evidence="13">
    <location>
        <position position="53"/>
    </location>
</feature>
<dbReference type="Gene3D" id="3.40.1170.60">
    <property type="match status" value="1"/>
</dbReference>
<feature type="region of interest" description="Disordered" evidence="14">
    <location>
        <begin position="1"/>
        <end position="42"/>
    </location>
</feature>
<evidence type="ECO:0000256" key="3">
    <source>
        <dbReference type="ARBA" id="ARBA00022679"/>
    </source>
</evidence>
<sequence length="393" mass="42625">MVPDGSPERSSAGSSEDGTANGAAPATPAAPPEPPADAGPERCVGHVDCDAFFAAVELLRRPELRGKPVIVAHDGPRSVVTTATYEARKHGVGSAMPLVTARRRCPDAILVPPDLDAYREASQGVMAIIRDEVEVVQQMSLDEAYVDLTGMLAPRAAMRRLVTRVKAETSLDVSVGIGPNKLVAKLASDAEKPRGFVVLDRRDAWRRWAGESPGLLPGIGPKTALDLERRGVGTIRALSRLDEPQLSEWYGPRTGPWLWRRCRFDDRDPVVAVREPVSESRETTFSIDLDEIEDLERELRRLAIALGEALERQGRRGRTVGIKVRLADFTTVTRSRTLPTAIDDPEVLAEIAVAMLLEYAPAQPVRLLGVRAAGLELIDGPGAQLTLPLESAR</sequence>
<feature type="active site" evidence="13">
    <location>
        <position position="143"/>
    </location>
</feature>
<keyword evidence="10 13" id="KW-0234">DNA repair</keyword>
<dbReference type="GO" id="GO:0042276">
    <property type="term" value="P:error-prone translesion synthesis"/>
    <property type="evidence" value="ECO:0007669"/>
    <property type="project" value="TreeGrafter"/>
</dbReference>
<evidence type="ECO:0000256" key="7">
    <source>
        <dbReference type="ARBA" id="ARBA00022763"/>
    </source>
</evidence>
<comment type="catalytic activity">
    <reaction evidence="12 13">
        <text>DNA(n) + a 2'-deoxyribonucleoside 5'-triphosphate = DNA(n+1) + diphosphate</text>
        <dbReference type="Rhea" id="RHEA:22508"/>
        <dbReference type="Rhea" id="RHEA-COMP:17339"/>
        <dbReference type="Rhea" id="RHEA-COMP:17340"/>
        <dbReference type="ChEBI" id="CHEBI:33019"/>
        <dbReference type="ChEBI" id="CHEBI:61560"/>
        <dbReference type="ChEBI" id="CHEBI:173112"/>
        <dbReference type="EC" id="2.7.7.7"/>
    </reaction>
</comment>
<keyword evidence="2 13" id="KW-0515">Mutator protein</keyword>
<dbReference type="Proteomes" id="UP000005143">
    <property type="component" value="Unassembled WGS sequence"/>
</dbReference>
<feature type="binding site" evidence="13">
    <location>
        <position position="48"/>
    </location>
    <ligand>
        <name>Mg(2+)</name>
        <dbReference type="ChEBI" id="CHEBI:18420"/>
    </ligand>
</feature>
<keyword evidence="6 13" id="KW-0479">Metal-binding</keyword>
<dbReference type="GO" id="GO:0009432">
    <property type="term" value="P:SOS response"/>
    <property type="evidence" value="ECO:0007669"/>
    <property type="project" value="TreeGrafter"/>
</dbReference>
<evidence type="ECO:0000256" key="10">
    <source>
        <dbReference type="ARBA" id="ARBA00023204"/>
    </source>
</evidence>
<keyword evidence="9 13" id="KW-0239">DNA-directed DNA polymerase</keyword>
<dbReference type="PATRIC" id="fig|1097667.3.peg.3327"/>
<dbReference type="HAMAP" id="MF_01113">
    <property type="entry name" value="DNApol_IV"/>
    <property type="match status" value="1"/>
</dbReference>
<dbReference type="InterPro" id="IPR017961">
    <property type="entry name" value="DNA_pol_Y-fam_little_finger"/>
</dbReference>
<dbReference type="Pfam" id="PF00817">
    <property type="entry name" value="IMS"/>
    <property type="match status" value="1"/>
</dbReference>
<dbReference type="InterPro" id="IPR036775">
    <property type="entry name" value="DNA_pol_Y-fam_lit_finger_sf"/>
</dbReference>
<feature type="domain" description="UmuC" evidence="15">
    <location>
        <begin position="44"/>
        <end position="220"/>
    </location>
</feature>
<dbReference type="Gene3D" id="3.30.1490.100">
    <property type="entry name" value="DNA polymerase, Y-family, little finger domain"/>
    <property type="match status" value="1"/>
</dbReference>
<evidence type="ECO:0000256" key="12">
    <source>
        <dbReference type="ARBA" id="ARBA00049244"/>
    </source>
</evidence>
<reference evidence="16 17" key="1">
    <citation type="journal article" date="2013" name="Biodegradation">
        <title>Quantitative proteomic analysis of ibuprofen-degrading Patulibacter sp. strain I11.</title>
        <authorList>
            <person name="Almeida B."/>
            <person name="Kjeldal H."/>
            <person name="Lolas I."/>
            <person name="Knudsen A.D."/>
            <person name="Carvalho G."/>
            <person name="Nielsen K.L."/>
            <person name="Barreto Crespo M.T."/>
            <person name="Stensballe A."/>
            <person name="Nielsen J.L."/>
        </authorList>
    </citation>
    <scope>NUCLEOTIDE SEQUENCE [LARGE SCALE GENOMIC DNA]</scope>
    <source>
        <strain evidence="16 17">I11</strain>
    </source>
</reference>
<organism evidence="16 17">
    <name type="scientific">Patulibacter medicamentivorans</name>
    <dbReference type="NCBI Taxonomy" id="1097667"/>
    <lineage>
        <taxon>Bacteria</taxon>
        <taxon>Bacillati</taxon>
        <taxon>Actinomycetota</taxon>
        <taxon>Thermoleophilia</taxon>
        <taxon>Solirubrobacterales</taxon>
        <taxon>Patulibacteraceae</taxon>
        <taxon>Patulibacter</taxon>
    </lineage>
</organism>
<protein>
    <recommendedName>
        <fullName evidence="13">DNA polymerase IV</fullName>
        <shortName evidence="13">Pol IV</shortName>
        <ecNumber evidence="13">2.7.7.7</ecNumber>
    </recommendedName>
</protein>